<name>A0A2S6ILA0_9FLAO</name>
<protein>
    <recommendedName>
        <fullName evidence="4">Peptidase M1 membrane alanine aminopeptidase domain-containing protein</fullName>
    </recommendedName>
</protein>
<evidence type="ECO:0008006" key="4">
    <source>
        <dbReference type="Google" id="ProtNLM"/>
    </source>
</evidence>
<keyword evidence="3" id="KW-1185">Reference proteome</keyword>
<evidence type="ECO:0000256" key="1">
    <source>
        <dbReference type="SAM" id="SignalP"/>
    </source>
</evidence>
<gene>
    <name evidence="2" type="ORF">LY01_01704</name>
</gene>
<feature type="chain" id="PRO_5015453816" description="Peptidase M1 membrane alanine aminopeptidase domain-containing protein" evidence="1">
    <location>
        <begin position="19"/>
        <end position="941"/>
    </location>
</feature>
<dbReference type="RefSeq" id="WP_104515398.1">
    <property type="nucleotide sequence ID" value="NZ_MQVW01000024.1"/>
</dbReference>
<dbReference type="Proteomes" id="UP000239002">
    <property type="component" value="Unassembled WGS sequence"/>
</dbReference>
<organism evidence="2 3">
    <name type="scientific">Nonlabens xylanidelens</name>
    <dbReference type="NCBI Taxonomy" id="191564"/>
    <lineage>
        <taxon>Bacteria</taxon>
        <taxon>Pseudomonadati</taxon>
        <taxon>Bacteroidota</taxon>
        <taxon>Flavobacteriia</taxon>
        <taxon>Flavobacteriales</taxon>
        <taxon>Flavobacteriaceae</taxon>
        <taxon>Nonlabens</taxon>
    </lineage>
</organism>
<dbReference type="AlphaFoldDB" id="A0A2S6ILA0"/>
<sequence length="941" mass="109977">MTKKLVLILLLFTCVLHAQHKTNIIAHLDSDKDLLSINQDLEIHNDSDVAWDYMILLDWANAFSSTQTPLATRFAEDFKNKFQFANDEERGRTTITTDSNFDQHYRIERLEGQQDIIKLYFNEPLLPGATRNIDLNYIVKIPEDDFTGYGKNSKGEYSLKHWYLHPAPFKNGAWDYYSHKDLDDFYGAPMDFSISLHIPATHRAISNITTVQEALPDTRHSYLFTANHNRGVILHVLNDIDIFKTYSVPGINIITDIDDSDVPLEMKVIFNDRIASFLQTRLGAYPEKDVFVSDRYYRENPVYGLSSLPSFINPFPAGFTYEIKMLKTLTRKWVDTGIHVNPRDEAWIQQSIMVYLMMQYQQLYYPDLKISGKLSNVWGLRGFNVTQLKFSESYPLLYLNSARRNLDEAVNTPADQLVKYNQQLGIPFKAAIGLNFLNDYLEDSSLEQSIRDYYTANHNAYTDVSDLRKIVQQDASKDVNWFFDDYITTHKQLDWTIRNVHKTKDSVSFRIKNKSQLNIPVPVYLLDNDSIIDKRWIEGVRGDSVISLSRKRANRIAINYEKLITEFNQRDNYKTLKGFPSLNRPLEFRLFKDVEDPERSQIFLMPDIEFNIYDGLTLGTRFYNGNLLPKPLRYSIKPGYGTNSNKIVGSVSLSYSHPVQNREERLYQVRYGVSANTFSYADDLLYRRASGFLQFSYRPKDLRSNKRQSLSFRNIYVDRDRDPSSPVDEPDYNVFSMNFSHSDNNLKRVFNYNIGTEVSSKFTKATYRMRWRKLFKNNRQLDFRVFAGAFLSNNSQSNGDFFSFALDRPTDYLFDYNYYGRSEDSGLFSQQLIVAEGGFKSQLEPAFANQWITTVNGSYSLWNYIHAYGDVGFVKNRDRDAKFVYDSGIRLNLLQDYFELYFPVYSNNGWEMGQDNYDQKIRFIVTLDINTFVKLFTRRWY</sequence>
<keyword evidence="1" id="KW-0732">Signal</keyword>
<evidence type="ECO:0000313" key="2">
    <source>
        <dbReference type="EMBL" id="PPK94951.1"/>
    </source>
</evidence>
<comment type="caution">
    <text evidence="2">The sequence shown here is derived from an EMBL/GenBank/DDBJ whole genome shotgun (WGS) entry which is preliminary data.</text>
</comment>
<dbReference type="InterPro" id="IPR027268">
    <property type="entry name" value="Peptidase_M4/M1_CTD_sf"/>
</dbReference>
<dbReference type="Gene3D" id="1.10.390.10">
    <property type="entry name" value="Neutral Protease Domain 2"/>
    <property type="match status" value="1"/>
</dbReference>
<dbReference type="OrthoDB" id="9813075at2"/>
<accession>A0A2S6ILA0</accession>
<proteinExistence type="predicted"/>
<reference evidence="2 3" key="1">
    <citation type="submission" date="2018-02" db="EMBL/GenBank/DDBJ databases">
        <title>Genomic Encyclopedia of Archaeal and Bacterial Type Strains, Phase II (KMG-II): from individual species to whole genera.</title>
        <authorList>
            <person name="Goeker M."/>
        </authorList>
    </citation>
    <scope>NUCLEOTIDE SEQUENCE [LARGE SCALE GENOMIC DNA]</scope>
    <source>
        <strain evidence="2 3">DSM 16809</strain>
    </source>
</reference>
<evidence type="ECO:0000313" key="3">
    <source>
        <dbReference type="Proteomes" id="UP000239002"/>
    </source>
</evidence>
<feature type="signal peptide" evidence="1">
    <location>
        <begin position="1"/>
        <end position="18"/>
    </location>
</feature>
<dbReference type="EMBL" id="PTJE01000003">
    <property type="protein sequence ID" value="PPK94951.1"/>
    <property type="molecule type" value="Genomic_DNA"/>
</dbReference>